<evidence type="ECO:0000256" key="1">
    <source>
        <dbReference type="ARBA" id="ARBA00004323"/>
    </source>
</evidence>
<name>A0AAD9NEQ3_9ANNE</name>
<comment type="pathway">
    <text evidence="2">Protein modification; protein glycosylation.</text>
</comment>
<dbReference type="PANTHER" id="PTHR48438:SF1">
    <property type="entry name" value="ALPHA-(1,3)-FUCOSYLTRANSFERASE C-RELATED"/>
    <property type="match status" value="1"/>
</dbReference>
<dbReference type="GO" id="GO:0032580">
    <property type="term" value="C:Golgi cisterna membrane"/>
    <property type="evidence" value="ECO:0007669"/>
    <property type="project" value="UniProtKB-SubCell"/>
</dbReference>
<keyword evidence="8 12" id="KW-1133">Transmembrane helix</keyword>
<feature type="transmembrane region" description="Helical" evidence="12">
    <location>
        <begin position="295"/>
        <end position="321"/>
    </location>
</feature>
<evidence type="ECO:0000256" key="10">
    <source>
        <dbReference type="ARBA" id="ARBA00023136"/>
    </source>
</evidence>
<reference evidence="15" key="1">
    <citation type="journal article" date="2023" name="Mol. Biol. Evol.">
        <title>Third-Generation Sequencing Reveals the Adaptive Role of the Epigenome in Three Deep-Sea Polychaetes.</title>
        <authorList>
            <person name="Perez M."/>
            <person name="Aroh O."/>
            <person name="Sun Y."/>
            <person name="Lan Y."/>
            <person name="Juniper S.K."/>
            <person name="Young C.R."/>
            <person name="Angers B."/>
            <person name="Qian P.Y."/>
        </authorList>
    </citation>
    <scope>NUCLEOTIDE SEQUENCE</scope>
    <source>
        <strain evidence="15">P08H-3</strain>
    </source>
</reference>
<evidence type="ECO:0000313" key="16">
    <source>
        <dbReference type="Proteomes" id="UP001208570"/>
    </source>
</evidence>
<comment type="subcellular location">
    <subcellularLocation>
        <location evidence="1">Golgi apparatus membrane</location>
        <topology evidence="1">Single-pass type II membrane protein</topology>
    </subcellularLocation>
    <subcellularLocation>
        <location evidence="12">Golgi apparatus</location>
        <location evidence="12">Golgi stack membrane</location>
        <topology evidence="12">Single-pass type II membrane protein</topology>
    </subcellularLocation>
</comment>
<dbReference type="Pfam" id="PF00852">
    <property type="entry name" value="Glyco_transf_10"/>
    <property type="match status" value="1"/>
</dbReference>
<evidence type="ECO:0000256" key="11">
    <source>
        <dbReference type="ARBA" id="ARBA00023180"/>
    </source>
</evidence>
<dbReference type="EMBL" id="JAODUP010000030">
    <property type="protein sequence ID" value="KAK2167275.1"/>
    <property type="molecule type" value="Genomic_DNA"/>
</dbReference>
<dbReference type="InterPro" id="IPR055270">
    <property type="entry name" value="Glyco_tran_10_C"/>
</dbReference>
<feature type="domain" description="Fucosyltransferase N-terminal" evidence="14">
    <location>
        <begin position="9"/>
        <end position="97"/>
    </location>
</feature>
<accession>A0AAD9NEQ3</accession>
<evidence type="ECO:0000256" key="3">
    <source>
        <dbReference type="ARBA" id="ARBA00008919"/>
    </source>
</evidence>
<dbReference type="EC" id="2.4.1.-" evidence="12"/>
<dbReference type="PANTHER" id="PTHR48438">
    <property type="entry name" value="ALPHA-(1,3)-FUCOSYLTRANSFERASE C-RELATED"/>
    <property type="match status" value="1"/>
</dbReference>
<dbReference type="InterPro" id="IPR031481">
    <property type="entry name" value="Glyco_tran_10_N"/>
</dbReference>
<evidence type="ECO:0000313" key="15">
    <source>
        <dbReference type="EMBL" id="KAK2167275.1"/>
    </source>
</evidence>
<dbReference type="GO" id="GO:0000139">
    <property type="term" value="C:Golgi membrane"/>
    <property type="evidence" value="ECO:0007669"/>
    <property type="project" value="UniProtKB-SubCell"/>
</dbReference>
<dbReference type="InterPro" id="IPR029242">
    <property type="entry name" value="MLANA"/>
</dbReference>
<protein>
    <recommendedName>
        <fullName evidence="12">Fucosyltransferase</fullName>
        <ecNumber evidence="12">2.4.1.-</ecNumber>
    </recommendedName>
</protein>
<evidence type="ECO:0000256" key="8">
    <source>
        <dbReference type="ARBA" id="ARBA00022989"/>
    </source>
</evidence>
<keyword evidence="11" id="KW-0325">Glycoprotein</keyword>
<evidence type="ECO:0000259" key="14">
    <source>
        <dbReference type="Pfam" id="PF17039"/>
    </source>
</evidence>
<organism evidence="15 16">
    <name type="scientific">Paralvinella palmiformis</name>
    <dbReference type="NCBI Taxonomy" id="53620"/>
    <lineage>
        <taxon>Eukaryota</taxon>
        <taxon>Metazoa</taxon>
        <taxon>Spiralia</taxon>
        <taxon>Lophotrochozoa</taxon>
        <taxon>Annelida</taxon>
        <taxon>Polychaeta</taxon>
        <taxon>Sedentaria</taxon>
        <taxon>Canalipalpata</taxon>
        <taxon>Terebellida</taxon>
        <taxon>Terebelliformia</taxon>
        <taxon>Alvinellidae</taxon>
        <taxon>Paralvinella</taxon>
    </lineage>
</organism>
<dbReference type="AlphaFoldDB" id="A0AAD9NEQ3"/>
<sequence>MDEGRTTFKRLHCPVTDCFLTNDRAMMSRSAAVLFHGPNMRDEPPPQGRHPEQKWIYMIMESPLAVVDVQYDVASWKGQFNWTMSYRLDSDVLVPYGEATRVNSRVGLKKDYLAIARSKTRLVAWMVSHCDTPSQREKYVRELQRYIPVDIYGKCGNYSCRRDYFQRDRGCQTVINDTYLFYLAFENAHCMDYVTEKLFRILPLDVVPIVRGSFQRYERQIPRKWYINTDDFSSPKELANYLINLQMHPEEYIKYFADKEHYRFTYHMGLKNVPTWCKLCQKLHDPEEPLSTIPILVGISVAVIILATIITVSCFFCRCCAGYKKRQKRLQKAEQQQQQQQQQQSHDLPDIAVQAGGHHLSLGCDTSAGPLGSGQYLHHQPSCTASSSGCTHNEVLHCGCQWSPALQHSPITDLDSIMKQLYGENTELEPLSEFHGDNPPPYTEHDIHKFELPKIETKTLGRRFKENKEKTAVNESNTKVTRAISDPSQLCMKTFRPVMQMRLSSRLETDAKRDSGVLVEEGEGTAEATEPAIILENLQPQPVLRSPAFLGYASSQSSLEIDTSDIKVAIHSPAGFYS</sequence>
<feature type="domain" description="Fucosyltransferase C-terminal" evidence="13">
    <location>
        <begin position="117"/>
        <end position="289"/>
    </location>
</feature>
<dbReference type="InterPro" id="IPR001503">
    <property type="entry name" value="Glyco_trans_10"/>
</dbReference>
<evidence type="ECO:0000259" key="13">
    <source>
        <dbReference type="Pfam" id="PF00852"/>
    </source>
</evidence>
<dbReference type="Gene3D" id="3.40.50.11660">
    <property type="entry name" value="Glycosyl transferase family 10, C-terminal domain"/>
    <property type="match status" value="1"/>
</dbReference>
<evidence type="ECO:0000256" key="4">
    <source>
        <dbReference type="ARBA" id="ARBA00022676"/>
    </source>
</evidence>
<keyword evidence="4 12" id="KW-0328">Glycosyltransferase</keyword>
<comment type="similarity">
    <text evidence="3 12">Belongs to the glycosyltransferase 10 family.</text>
</comment>
<evidence type="ECO:0000256" key="6">
    <source>
        <dbReference type="ARBA" id="ARBA00022692"/>
    </source>
</evidence>
<gene>
    <name evidence="15" type="ORF">LSH36_30g04005</name>
</gene>
<proteinExistence type="inferred from homology"/>
<keyword evidence="7" id="KW-0735">Signal-anchor</keyword>
<keyword evidence="6 12" id="KW-0812">Transmembrane</keyword>
<dbReference type="InterPro" id="IPR038577">
    <property type="entry name" value="GT10-like_C_sf"/>
</dbReference>
<evidence type="ECO:0000256" key="9">
    <source>
        <dbReference type="ARBA" id="ARBA00023034"/>
    </source>
</evidence>
<dbReference type="Proteomes" id="UP001208570">
    <property type="component" value="Unassembled WGS sequence"/>
</dbReference>
<keyword evidence="9 12" id="KW-0333">Golgi apparatus</keyword>
<evidence type="ECO:0000256" key="5">
    <source>
        <dbReference type="ARBA" id="ARBA00022679"/>
    </source>
</evidence>
<dbReference type="Pfam" id="PF14991">
    <property type="entry name" value="MLANA"/>
    <property type="match status" value="1"/>
</dbReference>
<keyword evidence="16" id="KW-1185">Reference proteome</keyword>
<evidence type="ECO:0000256" key="2">
    <source>
        <dbReference type="ARBA" id="ARBA00004922"/>
    </source>
</evidence>
<evidence type="ECO:0000256" key="7">
    <source>
        <dbReference type="ARBA" id="ARBA00022968"/>
    </source>
</evidence>
<evidence type="ECO:0000256" key="12">
    <source>
        <dbReference type="RuleBase" id="RU003832"/>
    </source>
</evidence>
<dbReference type="SUPFAM" id="SSF53756">
    <property type="entry name" value="UDP-Glycosyltransferase/glycogen phosphorylase"/>
    <property type="match status" value="1"/>
</dbReference>
<keyword evidence="10 12" id="KW-0472">Membrane</keyword>
<dbReference type="Pfam" id="PF17039">
    <property type="entry name" value="Glyco_tran_10_N"/>
    <property type="match status" value="1"/>
</dbReference>
<dbReference type="GO" id="GO:0008417">
    <property type="term" value="F:fucosyltransferase activity"/>
    <property type="evidence" value="ECO:0007669"/>
    <property type="project" value="InterPro"/>
</dbReference>
<keyword evidence="5 12" id="KW-0808">Transferase</keyword>
<comment type="caution">
    <text evidence="15">The sequence shown here is derived from an EMBL/GenBank/DDBJ whole genome shotgun (WGS) entry which is preliminary data.</text>
</comment>
<dbReference type="FunFam" id="3.40.50.11660:FF:000004">
    <property type="entry name" value="Glycoprotein 3-alpha-L-fucosyltransferase A"/>
    <property type="match status" value="1"/>
</dbReference>